<dbReference type="SUPFAM" id="SSF57701">
    <property type="entry name" value="Zn2/Cys6 DNA-binding domain"/>
    <property type="match status" value="1"/>
</dbReference>
<dbReference type="AlphaFoldDB" id="A0A1L9RMD1"/>
<sequence>MKRKPTSEPTNTPSKRTPRQDPVSCESCRRKKLKCNRQQPCSSCVTRRLPCSFGAASESTKVRVEPNDTKTDTSQKQRQEKQASIGHVPVDVRRDNNEPVVTADWLEKIVMGDRIPTAVPAMLREGLNASRENNPDYTGVAGNLSISFTASSENPATLQLISFLPKQAETMALFQYYTSYIDYLYHIIIPDHVEEQINAIYDSIDKNQPVNLNHLALVFAISASSLFLQLSVESSAYAEMCSREFTFLTGAALIQGNYTAYPTVEGLQATMVVAHNISNLHSHPSVNALFSHTTIIGQAKNLMLHCIDSPKYSEERKAKGADVMEVELKRRLWWDLVSYDWLLGFLSGPQEWTYSIYMDHMNVQQPANIDDEPITNADNYSSPTSTPTSMSYSLQRLKLAFVCRDIVDTTAHEHLHNLEINYDKILTLDRKLHQAYSELPDFFRLDPVSRRRFSALYHARPTIAWQRCLLQQGYHSRFCRLHRQYLIRGARDPTYSYSHVICLQSARKVLEIKRIMDEDEPRFAPPSAVVWSVMHHVFMAAVILLMDVCFNWDDILADKRKEEVLDACRMLSNAQQSSSIVREGIDAMMGVLQKHWKNGKPLSTQDSSTVDPVLVQSDPVAQVYTPVSAVEKDSSMEQAHNVISDETGERHLEDIWTELLDSGGSLDYETPDWTGLLTELTNTTLPCS</sequence>
<dbReference type="GeneID" id="63753520"/>
<evidence type="ECO:0000256" key="4">
    <source>
        <dbReference type="ARBA" id="ARBA00023163"/>
    </source>
</evidence>
<dbReference type="CDD" id="cd12148">
    <property type="entry name" value="fungal_TF_MHR"/>
    <property type="match status" value="1"/>
</dbReference>
<keyword evidence="2" id="KW-0805">Transcription regulation</keyword>
<feature type="region of interest" description="Disordered" evidence="6">
    <location>
        <begin position="56"/>
        <end position="87"/>
    </location>
</feature>
<dbReference type="GO" id="GO:0000981">
    <property type="term" value="F:DNA-binding transcription factor activity, RNA polymerase II-specific"/>
    <property type="evidence" value="ECO:0007669"/>
    <property type="project" value="InterPro"/>
</dbReference>
<evidence type="ECO:0000256" key="5">
    <source>
        <dbReference type="ARBA" id="ARBA00023242"/>
    </source>
</evidence>
<evidence type="ECO:0000256" key="6">
    <source>
        <dbReference type="SAM" id="MobiDB-lite"/>
    </source>
</evidence>
<dbReference type="Pfam" id="PF00172">
    <property type="entry name" value="Zn_clus"/>
    <property type="match status" value="1"/>
</dbReference>
<evidence type="ECO:0000256" key="3">
    <source>
        <dbReference type="ARBA" id="ARBA00023125"/>
    </source>
</evidence>
<feature type="domain" description="Zn(2)-C6 fungal-type" evidence="7">
    <location>
        <begin position="24"/>
        <end position="53"/>
    </location>
</feature>
<feature type="compositionally biased region" description="Basic and acidic residues" evidence="6">
    <location>
        <begin position="60"/>
        <end position="81"/>
    </location>
</feature>
<keyword evidence="3" id="KW-0238">DNA-binding</keyword>
<accession>A0A1L9RMD1</accession>
<evidence type="ECO:0000256" key="1">
    <source>
        <dbReference type="ARBA" id="ARBA00004123"/>
    </source>
</evidence>
<dbReference type="InterPro" id="IPR036864">
    <property type="entry name" value="Zn2-C6_fun-type_DNA-bd_sf"/>
</dbReference>
<proteinExistence type="predicted"/>
<dbReference type="CDD" id="cd00067">
    <property type="entry name" value="GAL4"/>
    <property type="match status" value="1"/>
</dbReference>
<dbReference type="Gene3D" id="4.10.240.10">
    <property type="entry name" value="Zn(2)-C6 fungal-type DNA-binding domain"/>
    <property type="match status" value="1"/>
</dbReference>
<organism evidence="8 9">
    <name type="scientific">Aspergillus wentii DTO 134E9</name>
    <dbReference type="NCBI Taxonomy" id="1073089"/>
    <lineage>
        <taxon>Eukaryota</taxon>
        <taxon>Fungi</taxon>
        <taxon>Dikarya</taxon>
        <taxon>Ascomycota</taxon>
        <taxon>Pezizomycotina</taxon>
        <taxon>Eurotiomycetes</taxon>
        <taxon>Eurotiomycetidae</taxon>
        <taxon>Eurotiales</taxon>
        <taxon>Aspergillaceae</taxon>
        <taxon>Aspergillus</taxon>
        <taxon>Aspergillus subgen. Cremei</taxon>
    </lineage>
</organism>
<dbReference type="InterPro" id="IPR001138">
    <property type="entry name" value="Zn2Cys6_DnaBD"/>
</dbReference>
<dbReference type="GO" id="GO:0003677">
    <property type="term" value="F:DNA binding"/>
    <property type="evidence" value="ECO:0007669"/>
    <property type="project" value="UniProtKB-KW"/>
</dbReference>
<protein>
    <recommendedName>
        <fullName evidence="7">Zn(2)-C6 fungal-type domain-containing protein</fullName>
    </recommendedName>
</protein>
<reference evidence="9" key="1">
    <citation type="journal article" date="2017" name="Genome Biol.">
        <title>Comparative genomics reveals high biological diversity and specific adaptations in the industrially and medically important fungal genus Aspergillus.</title>
        <authorList>
            <person name="de Vries R.P."/>
            <person name="Riley R."/>
            <person name="Wiebenga A."/>
            <person name="Aguilar-Osorio G."/>
            <person name="Amillis S."/>
            <person name="Uchima C.A."/>
            <person name="Anderluh G."/>
            <person name="Asadollahi M."/>
            <person name="Askin M."/>
            <person name="Barry K."/>
            <person name="Battaglia E."/>
            <person name="Bayram O."/>
            <person name="Benocci T."/>
            <person name="Braus-Stromeyer S.A."/>
            <person name="Caldana C."/>
            <person name="Canovas D."/>
            <person name="Cerqueira G.C."/>
            <person name="Chen F."/>
            <person name="Chen W."/>
            <person name="Choi C."/>
            <person name="Clum A."/>
            <person name="Dos Santos R.A."/>
            <person name="Damasio A.R."/>
            <person name="Diallinas G."/>
            <person name="Emri T."/>
            <person name="Fekete E."/>
            <person name="Flipphi M."/>
            <person name="Freyberg S."/>
            <person name="Gallo A."/>
            <person name="Gournas C."/>
            <person name="Habgood R."/>
            <person name="Hainaut M."/>
            <person name="Harispe M.L."/>
            <person name="Henrissat B."/>
            <person name="Hilden K.S."/>
            <person name="Hope R."/>
            <person name="Hossain A."/>
            <person name="Karabika E."/>
            <person name="Karaffa L."/>
            <person name="Karanyi Z."/>
            <person name="Krasevec N."/>
            <person name="Kuo A."/>
            <person name="Kusch H."/>
            <person name="LaButti K."/>
            <person name="Lagendijk E.L."/>
            <person name="Lapidus A."/>
            <person name="Levasseur A."/>
            <person name="Lindquist E."/>
            <person name="Lipzen A."/>
            <person name="Logrieco A.F."/>
            <person name="MacCabe A."/>
            <person name="Maekelae M.R."/>
            <person name="Malavazi I."/>
            <person name="Melin P."/>
            <person name="Meyer V."/>
            <person name="Mielnichuk N."/>
            <person name="Miskei M."/>
            <person name="Molnar A.P."/>
            <person name="Mule G."/>
            <person name="Ngan C.Y."/>
            <person name="Orejas M."/>
            <person name="Orosz E."/>
            <person name="Ouedraogo J.P."/>
            <person name="Overkamp K.M."/>
            <person name="Park H.-S."/>
            <person name="Perrone G."/>
            <person name="Piumi F."/>
            <person name="Punt P.J."/>
            <person name="Ram A.F."/>
            <person name="Ramon A."/>
            <person name="Rauscher S."/>
            <person name="Record E."/>
            <person name="Riano-Pachon D.M."/>
            <person name="Robert V."/>
            <person name="Roehrig J."/>
            <person name="Ruller R."/>
            <person name="Salamov A."/>
            <person name="Salih N.S."/>
            <person name="Samson R.A."/>
            <person name="Sandor E."/>
            <person name="Sanguinetti M."/>
            <person name="Schuetze T."/>
            <person name="Sepcic K."/>
            <person name="Shelest E."/>
            <person name="Sherlock G."/>
            <person name="Sophianopoulou V."/>
            <person name="Squina F.M."/>
            <person name="Sun H."/>
            <person name="Susca A."/>
            <person name="Todd R.B."/>
            <person name="Tsang A."/>
            <person name="Unkles S.E."/>
            <person name="van de Wiele N."/>
            <person name="van Rossen-Uffink D."/>
            <person name="Oliveira J.V."/>
            <person name="Vesth T.C."/>
            <person name="Visser J."/>
            <person name="Yu J.-H."/>
            <person name="Zhou M."/>
            <person name="Andersen M.R."/>
            <person name="Archer D.B."/>
            <person name="Baker S.E."/>
            <person name="Benoit I."/>
            <person name="Brakhage A.A."/>
            <person name="Braus G.H."/>
            <person name="Fischer R."/>
            <person name="Frisvad J.C."/>
            <person name="Goldman G.H."/>
            <person name="Houbraken J."/>
            <person name="Oakley B."/>
            <person name="Pocsi I."/>
            <person name="Scazzocchio C."/>
            <person name="Seiboth B."/>
            <person name="vanKuyk P.A."/>
            <person name="Wortman J."/>
            <person name="Dyer P.S."/>
            <person name="Grigoriev I.V."/>
        </authorList>
    </citation>
    <scope>NUCLEOTIDE SEQUENCE [LARGE SCALE GENOMIC DNA]</scope>
    <source>
        <strain evidence="9">DTO 134E9</strain>
    </source>
</reference>
<evidence type="ECO:0000313" key="8">
    <source>
        <dbReference type="EMBL" id="OJJ35997.1"/>
    </source>
</evidence>
<keyword evidence="5" id="KW-0539">Nucleus</keyword>
<dbReference type="PANTHER" id="PTHR31001">
    <property type="entry name" value="UNCHARACTERIZED TRANSCRIPTIONAL REGULATORY PROTEIN"/>
    <property type="match status" value="1"/>
</dbReference>
<evidence type="ECO:0000256" key="2">
    <source>
        <dbReference type="ARBA" id="ARBA00023015"/>
    </source>
</evidence>
<dbReference type="PROSITE" id="PS50048">
    <property type="entry name" value="ZN2_CY6_FUNGAL_2"/>
    <property type="match status" value="1"/>
</dbReference>
<dbReference type="PROSITE" id="PS00463">
    <property type="entry name" value="ZN2_CY6_FUNGAL_1"/>
    <property type="match status" value="1"/>
</dbReference>
<dbReference type="STRING" id="1073089.A0A1L9RMD1"/>
<keyword evidence="9" id="KW-1185">Reference proteome</keyword>
<feature type="region of interest" description="Disordered" evidence="6">
    <location>
        <begin position="1"/>
        <end position="24"/>
    </location>
</feature>
<dbReference type="SMART" id="SM00066">
    <property type="entry name" value="GAL4"/>
    <property type="match status" value="1"/>
</dbReference>
<dbReference type="Proteomes" id="UP000184383">
    <property type="component" value="Unassembled WGS sequence"/>
</dbReference>
<dbReference type="PANTHER" id="PTHR31001:SF90">
    <property type="entry name" value="CENTROMERE DNA-BINDING PROTEIN COMPLEX CBF3 SUBUNIT B"/>
    <property type="match status" value="1"/>
</dbReference>
<keyword evidence="4" id="KW-0804">Transcription</keyword>
<dbReference type="RefSeq" id="XP_040689673.1">
    <property type="nucleotide sequence ID" value="XM_040837672.1"/>
</dbReference>
<dbReference type="InterPro" id="IPR050613">
    <property type="entry name" value="Sec_Metabolite_Reg"/>
</dbReference>
<evidence type="ECO:0000313" key="9">
    <source>
        <dbReference type="Proteomes" id="UP000184383"/>
    </source>
</evidence>
<comment type="subcellular location">
    <subcellularLocation>
        <location evidence="1">Nucleus</location>
    </subcellularLocation>
</comment>
<evidence type="ECO:0000259" key="7">
    <source>
        <dbReference type="PROSITE" id="PS50048"/>
    </source>
</evidence>
<name>A0A1L9RMD1_ASPWE</name>
<gene>
    <name evidence="8" type="ORF">ASPWEDRAFT_51891</name>
</gene>
<dbReference type="GO" id="GO:0005634">
    <property type="term" value="C:nucleus"/>
    <property type="evidence" value="ECO:0007669"/>
    <property type="project" value="UniProtKB-SubCell"/>
</dbReference>
<dbReference type="GO" id="GO:0008270">
    <property type="term" value="F:zinc ion binding"/>
    <property type="evidence" value="ECO:0007669"/>
    <property type="project" value="InterPro"/>
</dbReference>
<dbReference type="EMBL" id="KV878212">
    <property type="protein sequence ID" value="OJJ35997.1"/>
    <property type="molecule type" value="Genomic_DNA"/>
</dbReference>
<dbReference type="OrthoDB" id="4495714at2759"/>
<dbReference type="VEuPathDB" id="FungiDB:ASPWEDRAFT_51891"/>